<evidence type="ECO:0000313" key="2">
    <source>
        <dbReference type="EMBL" id="MER6984423.1"/>
    </source>
</evidence>
<gene>
    <name evidence="2" type="ORF">ABT317_47640</name>
</gene>
<protein>
    <submittedName>
        <fullName evidence="2">Serine/threonine protein kinase</fullName>
    </submittedName>
</protein>
<dbReference type="EMBL" id="JBEPCU010001810">
    <property type="protein sequence ID" value="MER6984423.1"/>
    <property type="molecule type" value="Genomic_DNA"/>
</dbReference>
<keyword evidence="2" id="KW-0808">Transferase</keyword>
<feature type="non-terminal residue" evidence="2">
    <location>
        <position position="1"/>
    </location>
</feature>
<evidence type="ECO:0000313" key="3">
    <source>
        <dbReference type="Proteomes" id="UP001458415"/>
    </source>
</evidence>
<dbReference type="GO" id="GO:0004674">
    <property type="term" value="F:protein serine/threonine kinase activity"/>
    <property type="evidence" value="ECO:0007669"/>
    <property type="project" value="UniProtKB-KW"/>
</dbReference>
<dbReference type="Proteomes" id="UP001458415">
    <property type="component" value="Unassembled WGS sequence"/>
</dbReference>
<comment type="caution">
    <text evidence="2">The sequence shown here is derived from an EMBL/GenBank/DDBJ whole genome shotgun (WGS) entry which is preliminary data.</text>
</comment>
<keyword evidence="2" id="KW-0723">Serine/threonine-protein kinase</keyword>
<feature type="region of interest" description="Disordered" evidence="1">
    <location>
        <begin position="1"/>
        <end position="63"/>
    </location>
</feature>
<feature type="compositionally biased region" description="Low complexity" evidence="1">
    <location>
        <begin position="18"/>
        <end position="57"/>
    </location>
</feature>
<keyword evidence="3" id="KW-1185">Reference proteome</keyword>
<dbReference type="InterPro" id="IPR016123">
    <property type="entry name" value="Mog1/PsbP_a/b/a-sand"/>
</dbReference>
<reference evidence="2 3" key="1">
    <citation type="submission" date="2024-06" db="EMBL/GenBank/DDBJ databases">
        <title>The Natural Products Discovery Center: Release of the First 8490 Sequenced Strains for Exploring Actinobacteria Biosynthetic Diversity.</title>
        <authorList>
            <person name="Kalkreuter E."/>
            <person name="Kautsar S.A."/>
            <person name="Yang D."/>
            <person name="Bader C.D."/>
            <person name="Teijaro C.N."/>
            <person name="Fluegel L."/>
            <person name="Davis C.M."/>
            <person name="Simpson J.R."/>
            <person name="Lauterbach L."/>
            <person name="Steele A.D."/>
            <person name="Gui C."/>
            <person name="Meng S."/>
            <person name="Li G."/>
            <person name="Viehrig K."/>
            <person name="Ye F."/>
            <person name="Su P."/>
            <person name="Kiefer A.F."/>
            <person name="Nichols A."/>
            <person name="Cepeda A.J."/>
            <person name="Yan W."/>
            <person name="Fan B."/>
            <person name="Jiang Y."/>
            <person name="Adhikari A."/>
            <person name="Zheng C.-J."/>
            <person name="Schuster L."/>
            <person name="Cowan T.M."/>
            <person name="Smanski M.J."/>
            <person name="Chevrette M.G."/>
            <person name="De Carvalho L.P.S."/>
            <person name="Shen B."/>
        </authorList>
    </citation>
    <scope>NUCLEOTIDE SEQUENCE [LARGE SCALE GENOMIC DNA]</scope>
    <source>
        <strain evidence="2 3">NPDC000634</strain>
    </source>
</reference>
<accession>A0ABV1WKN0</accession>
<organism evidence="2 3">
    <name type="scientific">Streptomyces carpinensis</name>
    <dbReference type="NCBI Taxonomy" id="66369"/>
    <lineage>
        <taxon>Bacteria</taxon>
        <taxon>Bacillati</taxon>
        <taxon>Actinomycetota</taxon>
        <taxon>Actinomycetes</taxon>
        <taxon>Kitasatosporales</taxon>
        <taxon>Streptomycetaceae</taxon>
        <taxon>Streptomyces</taxon>
    </lineage>
</organism>
<dbReference type="SUPFAM" id="SSF55724">
    <property type="entry name" value="Mog1p/PsbP-like"/>
    <property type="match status" value="1"/>
</dbReference>
<name>A0ABV1WKN0_9ACTN</name>
<keyword evidence="2" id="KW-0418">Kinase</keyword>
<evidence type="ECO:0000256" key="1">
    <source>
        <dbReference type="SAM" id="MobiDB-lite"/>
    </source>
</evidence>
<sequence>KASPEQDAGSGGAVNGKAADSATDTAGSGGSPAASSGTGASDDNGSDSGSGDGSAPAVSTYKGSPKFSIGLPKGWKYTRTDSAGARFTGPDGQKLLVAWTSTPKDDPVADWRDQERYMVRKQYHRIRIEKVGYRGWNAADWEFTYLDGGTRYRTIDRGFVVDDRHGYALMYTAKADNWGSDLRRDTWRTLTKTFEPK</sequence>
<proteinExistence type="predicted"/>